<accession>A0A0F9JL71</accession>
<protein>
    <submittedName>
        <fullName evidence="1">Uncharacterized protein</fullName>
    </submittedName>
</protein>
<feature type="non-terminal residue" evidence="1">
    <location>
        <position position="25"/>
    </location>
</feature>
<dbReference type="AlphaFoldDB" id="A0A0F9JL71"/>
<organism evidence="1">
    <name type="scientific">marine sediment metagenome</name>
    <dbReference type="NCBI Taxonomy" id="412755"/>
    <lineage>
        <taxon>unclassified sequences</taxon>
        <taxon>metagenomes</taxon>
        <taxon>ecological metagenomes</taxon>
    </lineage>
</organism>
<reference evidence="1" key="1">
    <citation type="journal article" date="2015" name="Nature">
        <title>Complex archaea that bridge the gap between prokaryotes and eukaryotes.</title>
        <authorList>
            <person name="Spang A."/>
            <person name="Saw J.H."/>
            <person name="Jorgensen S.L."/>
            <person name="Zaremba-Niedzwiedzka K."/>
            <person name="Martijn J."/>
            <person name="Lind A.E."/>
            <person name="van Eijk R."/>
            <person name="Schleper C."/>
            <person name="Guy L."/>
            <person name="Ettema T.J."/>
        </authorList>
    </citation>
    <scope>NUCLEOTIDE SEQUENCE</scope>
</reference>
<gene>
    <name evidence="1" type="ORF">LCGC14_1811830</name>
</gene>
<sequence length="25" mass="2909">MPRNLIKGRWGPGKDEYDVLQIDHA</sequence>
<name>A0A0F9JL71_9ZZZZ</name>
<comment type="caution">
    <text evidence="1">The sequence shown here is derived from an EMBL/GenBank/DDBJ whole genome shotgun (WGS) entry which is preliminary data.</text>
</comment>
<evidence type="ECO:0000313" key="1">
    <source>
        <dbReference type="EMBL" id="KKL99702.1"/>
    </source>
</evidence>
<proteinExistence type="predicted"/>
<dbReference type="EMBL" id="LAZR01017611">
    <property type="protein sequence ID" value="KKL99702.1"/>
    <property type="molecule type" value="Genomic_DNA"/>
</dbReference>